<dbReference type="Proteomes" id="UP000254101">
    <property type="component" value="Unassembled WGS sequence"/>
</dbReference>
<proteinExistence type="predicted"/>
<gene>
    <name evidence="2" type="ORF">DL238_12895</name>
</gene>
<dbReference type="SUPFAM" id="SSF81324">
    <property type="entry name" value="Voltage-gated potassium channels"/>
    <property type="match status" value="1"/>
</dbReference>
<feature type="transmembrane region" description="Helical" evidence="1">
    <location>
        <begin position="57"/>
        <end position="85"/>
    </location>
</feature>
<accession>A0A395LVC7</accession>
<evidence type="ECO:0000256" key="1">
    <source>
        <dbReference type="SAM" id="Phobius"/>
    </source>
</evidence>
<dbReference type="Gene3D" id="1.10.287.70">
    <property type="match status" value="1"/>
</dbReference>
<keyword evidence="1" id="KW-0472">Membrane</keyword>
<dbReference type="EMBL" id="QRBB01000001">
    <property type="protein sequence ID" value="RDS78410.1"/>
    <property type="molecule type" value="Genomic_DNA"/>
</dbReference>
<dbReference type="AlphaFoldDB" id="A0A395LVC7"/>
<sequence>MSAIGVLLLALTVLDALLTILDASGRSLFSTKAYRCFWWMWRHLAKLLPGAIAQRALSLAAPLMIALMISLWIAGVVTGFALIFYGGMSVGNLIEGGGSQPSLSAAFRLSWVTLSTIGFVEISPSNMMYSVAVALEALLGSVVLTFSITYFLSVHRSILGYDRLVADLHHRMGDDQGAMASVADLLARNDVAGLQSLLERLHDGVIGLHQGLSRYPIVYFYRPRSLERSLPRTLEVLGTLADTLTYCHPGLPQSLPALRALKNGMMDLVSDLSDAYVPVHKSGKAEPVSLADFEAAANGTDWTAPASVRRFLHNCRTANTFTDRKFDPSQSYRDYVGWLPAHRRTEAFVAAVAHDLGYEENLRPRRSSYLLGVLSRGPKQGPQSLHYREAGL</sequence>
<evidence type="ECO:0008006" key="4">
    <source>
        <dbReference type="Google" id="ProtNLM"/>
    </source>
</evidence>
<keyword evidence="3" id="KW-1185">Reference proteome</keyword>
<evidence type="ECO:0000313" key="3">
    <source>
        <dbReference type="Proteomes" id="UP000254101"/>
    </source>
</evidence>
<evidence type="ECO:0000313" key="2">
    <source>
        <dbReference type="EMBL" id="RDS78410.1"/>
    </source>
</evidence>
<feature type="transmembrane region" description="Helical" evidence="1">
    <location>
        <begin position="128"/>
        <end position="153"/>
    </location>
</feature>
<keyword evidence="1" id="KW-1133">Transmembrane helix</keyword>
<organism evidence="2 3">
    <name type="scientific">Alteriqipengyuania lutimaris</name>
    <dbReference type="NCBI Taxonomy" id="1538146"/>
    <lineage>
        <taxon>Bacteria</taxon>
        <taxon>Pseudomonadati</taxon>
        <taxon>Pseudomonadota</taxon>
        <taxon>Alphaproteobacteria</taxon>
        <taxon>Sphingomonadales</taxon>
        <taxon>Erythrobacteraceae</taxon>
        <taxon>Alteriqipengyuania</taxon>
    </lineage>
</organism>
<protein>
    <recommendedName>
        <fullName evidence="4">Two pore domain potassium channel family protein</fullName>
    </recommendedName>
</protein>
<keyword evidence="1" id="KW-0812">Transmembrane</keyword>
<reference evidence="2 3" key="1">
    <citation type="submission" date="2018-07" db="EMBL/GenBank/DDBJ databases">
        <title>Erythrobacter nanhaiensis sp. nov., a novel member of the genus Erythrobacter isolated from the South China Sea.</title>
        <authorList>
            <person name="Chen X."/>
            <person name="Liu J."/>
        </authorList>
    </citation>
    <scope>NUCLEOTIDE SEQUENCE [LARGE SCALE GENOMIC DNA]</scope>
    <source>
        <strain evidence="2 3">S-5</strain>
    </source>
</reference>
<comment type="caution">
    <text evidence="2">The sequence shown here is derived from an EMBL/GenBank/DDBJ whole genome shotgun (WGS) entry which is preliminary data.</text>
</comment>
<name>A0A395LVC7_9SPHN</name>